<dbReference type="Pfam" id="PF05741">
    <property type="entry name" value="zf-nanos"/>
    <property type="match status" value="1"/>
</dbReference>
<evidence type="ECO:0000256" key="7">
    <source>
        <dbReference type="ARBA" id="ARBA00022884"/>
    </source>
</evidence>
<keyword evidence="7 8" id="KW-0694">RNA-binding</keyword>
<dbReference type="AlphaFoldDB" id="A0A5P8HXR0"/>
<keyword evidence="5" id="KW-0862">Zinc</keyword>
<accession>A0A5P8HXR0</accession>
<evidence type="ECO:0000313" key="10">
    <source>
        <dbReference type="EMBL" id="QFQ59534.1"/>
    </source>
</evidence>
<dbReference type="InterPro" id="IPR038129">
    <property type="entry name" value="Nanos_sf"/>
</dbReference>
<dbReference type="GO" id="GO:0008270">
    <property type="term" value="F:zinc ion binding"/>
    <property type="evidence" value="ECO:0007669"/>
    <property type="project" value="UniProtKB-KW"/>
</dbReference>
<organism evidence="10">
    <name type="scientific">Clogmia albipunctata</name>
    <name type="common">Mothmidge</name>
    <dbReference type="NCBI Taxonomy" id="85120"/>
    <lineage>
        <taxon>Eukaryota</taxon>
        <taxon>Metazoa</taxon>
        <taxon>Ecdysozoa</taxon>
        <taxon>Arthropoda</taxon>
        <taxon>Hexapoda</taxon>
        <taxon>Insecta</taxon>
        <taxon>Pterygota</taxon>
        <taxon>Neoptera</taxon>
        <taxon>Endopterygota</taxon>
        <taxon>Diptera</taxon>
        <taxon>Nematocera</taxon>
        <taxon>Psychodoidea</taxon>
        <taxon>Psychodidae</taxon>
        <taxon>Clogmia</taxon>
    </lineage>
</organism>
<evidence type="ECO:0000256" key="3">
    <source>
        <dbReference type="ARBA" id="ARBA00022723"/>
    </source>
</evidence>
<evidence type="ECO:0000256" key="8">
    <source>
        <dbReference type="PROSITE-ProRule" id="PRU00855"/>
    </source>
</evidence>
<dbReference type="GO" id="GO:0003723">
    <property type="term" value="F:RNA binding"/>
    <property type="evidence" value="ECO:0007669"/>
    <property type="project" value="UniProtKB-UniRule"/>
</dbReference>
<dbReference type="InterPro" id="IPR024161">
    <property type="entry name" value="Znf_nanos-typ"/>
</dbReference>
<dbReference type="PROSITE" id="PS51522">
    <property type="entry name" value="ZF_NANOS"/>
    <property type="match status" value="1"/>
</dbReference>
<reference evidence="10" key="1">
    <citation type="journal article" date="2019" name="Elife">
        <title>Embryo polarity in moth flies and mosquitoes relies on distinct old genes with localized transcript isoforms.</title>
        <authorList>
            <person name="Yoon Y."/>
            <person name="Klomp J."/>
            <person name="Martin-Martin I."/>
            <person name="Criscione F."/>
            <person name="Calvo E."/>
            <person name="Ribeiro J."/>
            <person name="Schmidt-Ott U."/>
        </authorList>
    </citation>
    <scope>NUCLEOTIDE SEQUENCE</scope>
</reference>
<evidence type="ECO:0000256" key="4">
    <source>
        <dbReference type="ARBA" id="ARBA00022771"/>
    </source>
</evidence>
<sequence>MAFYWNQFLEVTVYSHSDGSDDFDNNGVDAGPFEGLWNDEINRIVGAKRSTDNLDGPIKVIYDKVDLKIYTNQLRSQLKALQKSKDRKSVECKFCKNNGEDERQYKSHQFQDADGKVQCPVLRKYECPICHQSGDSAHTVKYCPKKRIFSLEDTINMERRRPHFSRQILISV</sequence>
<name>A0A5P8HXR0_CLOAL</name>
<keyword evidence="6 8" id="KW-0810">Translation regulation</keyword>
<dbReference type="InterPro" id="IPR008705">
    <property type="entry name" value="Nanos/Xcar2"/>
</dbReference>
<comment type="similarity">
    <text evidence="8">Belongs to the nanos family.</text>
</comment>
<evidence type="ECO:0000256" key="5">
    <source>
        <dbReference type="ARBA" id="ARBA00022833"/>
    </source>
</evidence>
<comment type="subcellular location">
    <subcellularLocation>
        <location evidence="1">Cytoplasm</location>
    </subcellularLocation>
</comment>
<protein>
    <submittedName>
        <fullName evidence="10">Nanos1</fullName>
    </submittedName>
</protein>
<proteinExistence type="evidence at transcript level"/>
<dbReference type="GO" id="GO:0005737">
    <property type="term" value="C:cytoplasm"/>
    <property type="evidence" value="ECO:0007669"/>
    <property type="project" value="UniProtKB-SubCell"/>
</dbReference>
<evidence type="ECO:0000256" key="1">
    <source>
        <dbReference type="ARBA" id="ARBA00004496"/>
    </source>
</evidence>
<evidence type="ECO:0000259" key="9">
    <source>
        <dbReference type="PROSITE" id="PS51522"/>
    </source>
</evidence>
<dbReference type="GO" id="GO:0006417">
    <property type="term" value="P:regulation of translation"/>
    <property type="evidence" value="ECO:0007669"/>
    <property type="project" value="UniProtKB-UniRule"/>
</dbReference>
<keyword evidence="4 8" id="KW-0863">Zinc-finger</keyword>
<dbReference type="PANTHER" id="PTHR12887">
    <property type="entry name" value="NANOS PROTEIN"/>
    <property type="match status" value="1"/>
</dbReference>
<evidence type="ECO:0000256" key="6">
    <source>
        <dbReference type="ARBA" id="ARBA00022845"/>
    </source>
</evidence>
<keyword evidence="2" id="KW-0963">Cytoplasm</keyword>
<feature type="domain" description="Nanos-type" evidence="9">
    <location>
        <begin position="91"/>
        <end position="145"/>
    </location>
</feature>
<evidence type="ECO:0000256" key="2">
    <source>
        <dbReference type="ARBA" id="ARBA00022490"/>
    </source>
</evidence>
<keyword evidence="3" id="KW-0479">Metal-binding</keyword>
<dbReference type="Gene3D" id="4.10.60.30">
    <property type="entry name" value="Nanos, RNA-binding domain"/>
    <property type="match status" value="1"/>
</dbReference>
<dbReference type="EMBL" id="MN122109">
    <property type="protein sequence ID" value="QFQ59534.1"/>
    <property type="molecule type" value="mRNA"/>
</dbReference>